<evidence type="ECO:0000256" key="10">
    <source>
        <dbReference type="SAM" id="Phobius"/>
    </source>
</evidence>
<keyword evidence="9" id="KW-1208">Phospholipid metabolism</keyword>
<dbReference type="GO" id="GO:0008654">
    <property type="term" value="P:phospholipid biosynthetic process"/>
    <property type="evidence" value="ECO:0007669"/>
    <property type="project" value="UniProtKB-KW"/>
</dbReference>
<evidence type="ECO:0000256" key="9">
    <source>
        <dbReference type="ARBA" id="ARBA00023264"/>
    </source>
</evidence>
<keyword evidence="6" id="KW-0443">Lipid metabolism</keyword>
<evidence type="ECO:0000256" key="3">
    <source>
        <dbReference type="ARBA" id="ARBA00022679"/>
    </source>
</evidence>
<dbReference type="GO" id="GO:0043772">
    <property type="term" value="F:acyl-phosphate glycerol-3-phosphate acyltransferase activity"/>
    <property type="evidence" value="ECO:0007669"/>
    <property type="project" value="InterPro"/>
</dbReference>
<dbReference type="AlphaFoldDB" id="A0A6S6S2C5"/>
<evidence type="ECO:0000313" key="11">
    <source>
        <dbReference type="EMBL" id="CAA6801803.1"/>
    </source>
</evidence>
<evidence type="ECO:0000256" key="4">
    <source>
        <dbReference type="ARBA" id="ARBA00022692"/>
    </source>
</evidence>
<keyword evidence="5 10" id="KW-1133">Transmembrane helix</keyword>
<dbReference type="EMBL" id="CACVAW010000006">
    <property type="protein sequence ID" value="CAA6801803.1"/>
    <property type="molecule type" value="Genomic_DNA"/>
</dbReference>
<gene>
    <name evidence="11" type="ORF">HELGO_WM30281</name>
</gene>
<dbReference type="InterPro" id="IPR003811">
    <property type="entry name" value="G3P_acylTferase_PlsY"/>
</dbReference>
<evidence type="ECO:0000256" key="2">
    <source>
        <dbReference type="ARBA" id="ARBA00022516"/>
    </source>
</evidence>
<evidence type="ECO:0000256" key="8">
    <source>
        <dbReference type="ARBA" id="ARBA00023209"/>
    </source>
</evidence>
<dbReference type="GO" id="GO:0005886">
    <property type="term" value="C:plasma membrane"/>
    <property type="evidence" value="ECO:0007669"/>
    <property type="project" value="InterPro"/>
</dbReference>
<reference evidence="11" key="1">
    <citation type="submission" date="2020-01" db="EMBL/GenBank/DDBJ databases">
        <authorList>
            <person name="Meier V. D."/>
            <person name="Meier V D."/>
        </authorList>
    </citation>
    <scope>NUCLEOTIDE SEQUENCE</scope>
    <source>
        <strain evidence="11">HLG_WM_MAG_12</strain>
    </source>
</reference>
<evidence type="ECO:0008006" key="12">
    <source>
        <dbReference type="Google" id="ProtNLM"/>
    </source>
</evidence>
<protein>
    <recommendedName>
        <fullName evidence="12">Glycerol-3-phosphate acyltransferase</fullName>
    </recommendedName>
</protein>
<evidence type="ECO:0000256" key="6">
    <source>
        <dbReference type="ARBA" id="ARBA00023098"/>
    </source>
</evidence>
<name>A0A6S6S2C5_9BACT</name>
<feature type="transmembrane region" description="Helical" evidence="10">
    <location>
        <begin position="6"/>
        <end position="23"/>
    </location>
</feature>
<proteinExistence type="predicted"/>
<keyword evidence="8" id="KW-0594">Phospholipid biosynthesis</keyword>
<organism evidence="11">
    <name type="scientific">uncultured Campylobacterales bacterium</name>
    <dbReference type="NCBI Taxonomy" id="352960"/>
    <lineage>
        <taxon>Bacteria</taxon>
        <taxon>Pseudomonadati</taxon>
        <taxon>Campylobacterota</taxon>
        <taxon>Epsilonproteobacteria</taxon>
        <taxon>Campylobacterales</taxon>
        <taxon>environmental samples</taxon>
    </lineage>
</organism>
<keyword evidence="4 10" id="KW-0812">Transmembrane</keyword>
<keyword evidence="2" id="KW-0444">Lipid biosynthesis</keyword>
<accession>A0A6S6S2C5</accession>
<evidence type="ECO:0000256" key="7">
    <source>
        <dbReference type="ARBA" id="ARBA00023136"/>
    </source>
</evidence>
<evidence type="ECO:0000256" key="1">
    <source>
        <dbReference type="ARBA" id="ARBA00022475"/>
    </source>
</evidence>
<sequence>MENVLAYLLAYIVGAIPFGLILVKTFTKENLLENGSKSIGATNVYR</sequence>
<keyword evidence="3" id="KW-0808">Transferase</keyword>
<keyword evidence="7 10" id="KW-0472">Membrane</keyword>
<evidence type="ECO:0000256" key="5">
    <source>
        <dbReference type="ARBA" id="ARBA00022989"/>
    </source>
</evidence>
<keyword evidence="1" id="KW-1003">Cell membrane</keyword>
<dbReference type="Pfam" id="PF02660">
    <property type="entry name" value="G3P_acyltransf"/>
    <property type="match status" value="1"/>
</dbReference>
<feature type="non-terminal residue" evidence="11">
    <location>
        <position position="46"/>
    </location>
</feature>